<reference evidence="1" key="1">
    <citation type="submission" date="2014-09" db="EMBL/GenBank/DDBJ databases">
        <authorList>
            <person name="Magalhaes I.L.F."/>
            <person name="Oliveira U."/>
            <person name="Santos F.R."/>
            <person name="Vidigal T.H.D.A."/>
            <person name="Brescovit A.D."/>
            <person name="Santos A.J."/>
        </authorList>
    </citation>
    <scope>NUCLEOTIDE SEQUENCE</scope>
    <source>
        <tissue evidence="1">Shoot tissue taken approximately 20 cm above the soil surface</tissue>
    </source>
</reference>
<proteinExistence type="predicted"/>
<sequence length="55" mass="5939">MPSKANCAIVAAVEHGHHKCRCVNIRIGDSSRSLLGFNQRLNMSNFCGGKHAGED</sequence>
<evidence type="ECO:0000313" key="1">
    <source>
        <dbReference type="EMBL" id="JAD96965.1"/>
    </source>
</evidence>
<reference evidence="1" key="2">
    <citation type="journal article" date="2015" name="Data Brief">
        <title>Shoot transcriptome of the giant reed, Arundo donax.</title>
        <authorList>
            <person name="Barrero R.A."/>
            <person name="Guerrero F.D."/>
            <person name="Moolhuijzen P."/>
            <person name="Goolsby J.A."/>
            <person name="Tidwell J."/>
            <person name="Bellgard S.E."/>
            <person name="Bellgard M.I."/>
        </authorList>
    </citation>
    <scope>NUCLEOTIDE SEQUENCE</scope>
    <source>
        <tissue evidence="1">Shoot tissue taken approximately 20 cm above the soil surface</tissue>
    </source>
</reference>
<protein>
    <submittedName>
        <fullName evidence="1">Uncharacterized protein</fullName>
    </submittedName>
</protein>
<dbReference type="EMBL" id="GBRH01200930">
    <property type="protein sequence ID" value="JAD96965.1"/>
    <property type="molecule type" value="Transcribed_RNA"/>
</dbReference>
<dbReference type="AlphaFoldDB" id="A0A0A9EGF6"/>
<accession>A0A0A9EGF6</accession>
<name>A0A0A9EGF6_ARUDO</name>
<organism evidence="1">
    <name type="scientific">Arundo donax</name>
    <name type="common">Giant reed</name>
    <name type="synonym">Donax arundinaceus</name>
    <dbReference type="NCBI Taxonomy" id="35708"/>
    <lineage>
        <taxon>Eukaryota</taxon>
        <taxon>Viridiplantae</taxon>
        <taxon>Streptophyta</taxon>
        <taxon>Embryophyta</taxon>
        <taxon>Tracheophyta</taxon>
        <taxon>Spermatophyta</taxon>
        <taxon>Magnoliopsida</taxon>
        <taxon>Liliopsida</taxon>
        <taxon>Poales</taxon>
        <taxon>Poaceae</taxon>
        <taxon>PACMAD clade</taxon>
        <taxon>Arundinoideae</taxon>
        <taxon>Arundineae</taxon>
        <taxon>Arundo</taxon>
    </lineage>
</organism>